<proteinExistence type="predicted"/>
<organism evidence="2 3">
    <name type="scientific">Tupaia chinensis</name>
    <name type="common">Chinese tree shrew</name>
    <name type="synonym">Tupaia belangeri chinensis</name>
    <dbReference type="NCBI Taxonomy" id="246437"/>
    <lineage>
        <taxon>Eukaryota</taxon>
        <taxon>Metazoa</taxon>
        <taxon>Chordata</taxon>
        <taxon>Craniata</taxon>
        <taxon>Vertebrata</taxon>
        <taxon>Euteleostomi</taxon>
        <taxon>Mammalia</taxon>
        <taxon>Eutheria</taxon>
        <taxon>Euarchontoglires</taxon>
        <taxon>Scandentia</taxon>
        <taxon>Tupaiidae</taxon>
        <taxon>Tupaia</taxon>
    </lineage>
</organism>
<dbReference type="InParanoid" id="L9L512"/>
<gene>
    <name evidence="2" type="ORF">TREES_T100013022</name>
</gene>
<reference evidence="3" key="2">
    <citation type="journal article" date="2013" name="Nat. Commun.">
        <title>Genome of the Chinese tree shrew.</title>
        <authorList>
            <person name="Fan Y."/>
            <person name="Huang Z.Y."/>
            <person name="Cao C.C."/>
            <person name="Chen C.S."/>
            <person name="Chen Y.X."/>
            <person name="Fan D.D."/>
            <person name="He J."/>
            <person name="Hou H.L."/>
            <person name="Hu L."/>
            <person name="Hu X.T."/>
            <person name="Jiang X.T."/>
            <person name="Lai R."/>
            <person name="Lang Y.S."/>
            <person name="Liang B."/>
            <person name="Liao S.G."/>
            <person name="Mu D."/>
            <person name="Ma Y.Y."/>
            <person name="Niu Y.Y."/>
            <person name="Sun X.Q."/>
            <person name="Xia J.Q."/>
            <person name="Xiao J."/>
            <person name="Xiong Z.Q."/>
            <person name="Xu L."/>
            <person name="Yang L."/>
            <person name="Zhang Y."/>
            <person name="Zhao W."/>
            <person name="Zhao X.D."/>
            <person name="Zheng Y.T."/>
            <person name="Zhou J.M."/>
            <person name="Zhu Y.B."/>
            <person name="Zhang G.J."/>
            <person name="Wang J."/>
            <person name="Yao Y.G."/>
        </authorList>
    </citation>
    <scope>NUCLEOTIDE SEQUENCE [LARGE SCALE GENOMIC DNA]</scope>
</reference>
<keyword evidence="3" id="KW-1185">Reference proteome</keyword>
<protein>
    <submittedName>
        <fullName evidence="2">Uncharacterized protein</fullName>
    </submittedName>
</protein>
<sequence length="255" mass="28569">MLVRQKGSDTIPCGDSGTISGMPDSLTGAQERPAKSSVRPSFTGPPWSWQSCCKELWVTTEGKELLYALFLHSLEKTRLHRPCWRHHPVPFPDPRDSPFISLTWGGSPFSCQPSNSECGIKVSSPDTDKIMRRRPWSRRKLGAQERQVPAWHLQWTSAFAMVFLQPQGYRPSCRKQEPMLVRQKGSDTIPCGDSGTISGMPDSLTGAQERPAKASVRPSFTGPPWSWQSCCKELWVTTEGKEFRNTKPVRKSPPA</sequence>
<name>L9L512_TUPCH</name>
<evidence type="ECO:0000256" key="1">
    <source>
        <dbReference type="SAM" id="MobiDB-lite"/>
    </source>
</evidence>
<evidence type="ECO:0000313" key="2">
    <source>
        <dbReference type="EMBL" id="ELW68477.1"/>
    </source>
</evidence>
<evidence type="ECO:0000313" key="3">
    <source>
        <dbReference type="Proteomes" id="UP000011518"/>
    </source>
</evidence>
<dbReference type="AlphaFoldDB" id="L9L512"/>
<dbReference type="EMBL" id="KB320564">
    <property type="protein sequence ID" value="ELW68477.1"/>
    <property type="molecule type" value="Genomic_DNA"/>
</dbReference>
<accession>L9L512</accession>
<feature type="region of interest" description="Disordered" evidence="1">
    <location>
        <begin position="1"/>
        <end position="43"/>
    </location>
</feature>
<reference evidence="3" key="1">
    <citation type="submission" date="2012-07" db="EMBL/GenBank/DDBJ databases">
        <title>Genome of the Chinese tree shrew, a rising model animal genetically related to primates.</title>
        <authorList>
            <person name="Zhang G."/>
            <person name="Fan Y."/>
            <person name="Yao Y."/>
            <person name="Huang Z."/>
        </authorList>
    </citation>
    <scope>NUCLEOTIDE SEQUENCE [LARGE SCALE GENOMIC DNA]</scope>
</reference>
<dbReference type="Proteomes" id="UP000011518">
    <property type="component" value="Unassembled WGS sequence"/>
</dbReference>
<feature type="region of interest" description="Disordered" evidence="1">
    <location>
        <begin position="184"/>
        <end position="220"/>
    </location>
</feature>